<keyword evidence="1" id="KW-0732">Signal</keyword>
<feature type="signal peptide" evidence="1">
    <location>
        <begin position="1"/>
        <end position="19"/>
    </location>
</feature>
<organism evidence="3 4">
    <name type="scientific">Bizionia paragorgiae</name>
    <dbReference type="NCBI Taxonomy" id="283786"/>
    <lineage>
        <taxon>Bacteria</taxon>
        <taxon>Pseudomonadati</taxon>
        <taxon>Bacteroidota</taxon>
        <taxon>Flavobacteriia</taxon>
        <taxon>Flavobacteriales</taxon>
        <taxon>Flavobacteriaceae</taxon>
        <taxon>Bizionia</taxon>
    </lineage>
</organism>
<accession>A0A1H3VUR0</accession>
<dbReference type="PROSITE" id="PS51257">
    <property type="entry name" value="PROKAR_LIPOPROTEIN"/>
    <property type="match status" value="1"/>
</dbReference>
<sequence length="257" mass="28873">MKKIYPLILLVMLSLSSCAEDLDDNLKAAVTTQFNFTHNWNGLPVTAADFNTVKFANENSDSLSIERLRYVISDLTFTREHGEQLIIEGHHLIDVSEDIGLVYSPELEIPTGLYTNVSFTFGLNNEYNAQNHLDLNSVSFNVPEMLGGGYHYMQMDGKFIAASGEEVGYNYHSIRAVDNPGSNPTFPQDTFFTVDLGAINLENNATFEVKMDISEWYKNPNLWDLNELHTVLMPNSEAQILMRENGQSVFSLGTVTQ</sequence>
<keyword evidence="4" id="KW-1185">Reference proteome</keyword>
<gene>
    <name evidence="3" type="ORF">SAMN04487990_10250</name>
</gene>
<protein>
    <recommendedName>
        <fullName evidence="2">Copper-binding protein MbnP-like domain-containing protein</fullName>
    </recommendedName>
</protein>
<dbReference type="AlphaFoldDB" id="A0A1H3VUR0"/>
<dbReference type="EMBL" id="FNQK01000002">
    <property type="protein sequence ID" value="SDZ78575.1"/>
    <property type="molecule type" value="Genomic_DNA"/>
</dbReference>
<evidence type="ECO:0000313" key="3">
    <source>
        <dbReference type="EMBL" id="SDZ78575.1"/>
    </source>
</evidence>
<feature type="chain" id="PRO_5011610244" description="Copper-binding protein MbnP-like domain-containing protein" evidence="1">
    <location>
        <begin position="20"/>
        <end position="257"/>
    </location>
</feature>
<dbReference type="OrthoDB" id="1422031at2"/>
<dbReference type="Pfam" id="PF20243">
    <property type="entry name" value="MbnP"/>
    <property type="match status" value="1"/>
</dbReference>
<dbReference type="InterPro" id="IPR046863">
    <property type="entry name" value="MbnP-like_dom"/>
</dbReference>
<dbReference type="RefSeq" id="WP_092131489.1">
    <property type="nucleotide sequence ID" value="NZ_FNQK01000002.1"/>
</dbReference>
<name>A0A1H3VUR0_BIZPA</name>
<proteinExistence type="predicted"/>
<evidence type="ECO:0000259" key="2">
    <source>
        <dbReference type="Pfam" id="PF20243"/>
    </source>
</evidence>
<reference evidence="3 4" key="1">
    <citation type="submission" date="2016-10" db="EMBL/GenBank/DDBJ databases">
        <authorList>
            <person name="de Groot N.N."/>
        </authorList>
    </citation>
    <scope>NUCLEOTIDE SEQUENCE [LARGE SCALE GENOMIC DNA]</scope>
    <source>
        <strain evidence="3 4">DSM 23842</strain>
    </source>
</reference>
<evidence type="ECO:0000313" key="4">
    <source>
        <dbReference type="Proteomes" id="UP000198846"/>
    </source>
</evidence>
<dbReference type="STRING" id="283786.SAMN04487990_10250"/>
<evidence type="ECO:0000256" key="1">
    <source>
        <dbReference type="SAM" id="SignalP"/>
    </source>
</evidence>
<dbReference type="Proteomes" id="UP000198846">
    <property type="component" value="Unassembled WGS sequence"/>
</dbReference>
<feature type="domain" description="Copper-binding protein MbnP-like" evidence="2">
    <location>
        <begin position="33"/>
        <end position="222"/>
    </location>
</feature>